<name>A0AAV9P737_9PEZI</name>
<accession>A0AAV9P737</accession>
<dbReference type="AlphaFoldDB" id="A0AAV9P737"/>
<sequence length="426" mass="47358">MARRSHTFVSPARRMLLERLTSHIEDAKIDGPLPWLNPTRARVNLSPHNAEEVGAQVDGAEAAPVTRHGEQKTVPSPDGAQIEWRARDNRKGRHALVIPGDSTTTEGPQVTSEWSAVGKGIWRMCTVFAWWDVSWWIAVLFSVGSAIFVISAFWYWLPLEAPSTKFPGEELAAGGVASAVGATLFQIGAVLLIFEACNENQTGCFGWALQRAFSHDGDNDSTASPAAKEAAADSAPKPTAGYCDHHHIHGIHHRSTVEKQHPSARRTWEWWPTWHECTSHYFHEIGWLASIIEAIGATIFYISGLMALPGIYNNLSQPVLWYVYWLAYLVGGILFVIASLGYVLESQKNWYTPAPHLLGWHIGVWNTIGSVGWVLSASFGYCSASWCGYQSDLSLLWASVAYLIGSLLLWYEALDKYPVERERKTK</sequence>
<keyword evidence="2" id="KW-0472">Membrane</keyword>
<evidence type="ECO:0000313" key="3">
    <source>
        <dbReference type="EMBL" id="KAK5167068.1"/>
    </source>
</evidence>
<evidence type="ECO:0008006" key="5">
    <source>
        <dbReference type="Google" id="ProtNLM"/>
    </source>
</evidence>
<gene>
    <name evidence="3" type="ORF">LTR77_007798</name>
</gene>
<dbReference type="Proteomes" id="UP001337655">
    <property type="component" value="Unassembled WGS sequence"/>
</dbReference>
<dbReference type="GeneID" id="89929133"/>
<evidence type="ECO:0000256" key="2">
    <source>
        <dbReference type="SAM" id="Phobius"/>
    </source>
</evidence>
<feature type="transmembrane region" description="Helical" evidence="2">
    <location>
        <begin position="133"/>
        <end position="156"/>
    </location>
</feature>
<keyword evidence="4" id="KW-1185">Reference proteome</keyword>
<feature type="compositionally biased region" description="Low complexity" evidence="1">
    <location>
        <begin position="220"/>
        <end position="238"/>
    </location>
</feature>
<feature type="transmembrane region" description="Helical" evidence="2">
    <location>
        <begin position="395"/>
        <end position="414"/>
    </location>
</feature>
<organism evidence="3 4">
    <name type="scientific">Saxophila tyrrhenica</name>
    <dbReference type="NCBI Taxonomy" id="1690608"/>
    <lineage>
        <taxon>Eukaryota</taxon>
        <taxon>Fungi</taxon>
        <taxon>Dikarya</taxon>
        <taxon>Ascomycota</taxon>
        <taxon>Pezizomycotina</taxon>
        <taxon>Dothideomycetes</taxon>
        <taxon>Dothideomycetidae</taxon>
        <taxon>Mycosphaerellales</taxon>
        <taxon>Extremaceae</taxon>
        <taxon>Saxophila</taxon>
    </lineage>
</organism>
<feature type="transmembrane region" description="Helical" evidence="2">
    <location>
        <begin position="285"/>
        <end position="302"/>
    </location>
</feature>
<keyword evidence="2" id="KW-1133">Transmembrane helix</keyword>
<feature type="transmembrane region" description="Helical" evidence="2">
    <location>
        <begin position="322"/>
        <end position="344"/>
    </location>
</feature>
<keyword evidence="2" id="KW-0812">Transmembrane</keyword>
<feature type="transmembrane region" description="Helical" evidence="2">
    <location>
        <begin position="356"/>
        <end position="375"/>
    </location>
</feature>
<reference evidence="3 4" key="1">
    <citation type="submission" date="2023-08" db="EMBL/GenBank/DDBJ databases">
        <title>Black Yeasts Isolated from many extreme environments.</title>
        <authorList>
            <person name="Coleine C."/>
            <person name="Stajich J.E."/>
            <person name="Selbmann L."/>
        </authorList>
    </citation>
    <scope>NUCLEOTIDE SEQUENCE [LARGE SCALE GENOMIC DNA]</scope>
    <source>
        <strain evidence="3 4">CCFEE 5935</strain>
    </source>
</reference>
<dbReference type="EMBL" id="JAVRRT010000012">
    <property type="protein sequence ID" value="KAK5167068.1"/>
    <property type="molecule type" value="Genomic_DNA"/>
</dbReference>
<comment type="caution">
    <text evidence="3">The sequence shown here is derived from an EMBL/GenBank/DDBJ whole genome shotgun (WGS) entry which is preliminary data.</text>
</comment>
<feature type="transmembrane region" description="Helical" evidence="2">
    <location>
        <begin position="176"/>
        <end position="194"/>
    </location>
</feature>
<evidence type="ECO:0000256" key="1">
    <source>
        <dbReference type="SAM" id="MobiDB-lite"/>
    </source>
</evidence>
<dbReference type="RefSeq" id="XP_064656876.1">
    <property type="nucleotide sequence ID" value="XM_064805034.1"/>
</dbReference>
<proteinExistence type="predicted"/>
<evidence type="ECO:0000313" key="4">
    <source>
        <dbReference type="Proteomes" id="UP001337655"/>
    </source>
</evidence>
<protein>
    <recommendedName>
        <fullName evidence="5">Integral membrane protein</fullName>
    </recommendedName>
</protein>
<feature type="region of interest" description="Disordered" evidence="1">
    <location>
        <begin position="219"/>
        <end position="238"/>
    </location>
</feature>